<geneLocation type="plasmid" evidence="3 4">
    <name>unnamed4</name>
</geneLocation>
<gene>
    <name evidence="3" type="ORF">MW046_18900</name>
</gene>
<name>A0A8U0A823_9EURY</name>
<accession>A0A8U0A823</accession>
<dbReference type="Gene3D" id="3.40.50.10770">
    <property type="entry name" value="Hypothetical protein VC1899 like domain (Restriction endonuclease-like)"/>
    <property type="match status" value="1"/>
</dbReference>
<keyword evidence="4" id="KW-1185">Reference proteome</keyword>
<evidence type="ECO:0000313" key="4">
    <source>
        <dbReference type="Proteomes" id="UP000831768"/>
    </source>
</evidence>
<organism evidence="3 4">
    <name type="scientific">Halocatena salina</name>
    <dbReference type="NCBI Taxonomy" id="2934340"/>
    <lineage>
        <taxon>Archaea</taxon>
        <taxon>Methanobacteriati</taxon>
        <taxon>Methanobacteriota</taxon>
        <taxon>Stenosarchaea group</taxon>
        <taxon>Halobacteria</taxon>
        <taxon>Halobacteriales</taxon>
        <taxon>Natronomonadaceae</taxon>
        <taxon>Halocatena</taxon>
    </lineage>
</organism>
<protein>
    <submittedName>
        <fullName evidence="3">DUF6293 family protein</fullName>
    </submittedName>
</protein>
<dbReference type="Pfam" id="PF19810">
    <property type="entry name" value="HFX_2341_N"/>
    <property type="match status" value="1"/>
</dbReference>
<evidence type="ECO:0000313" key="3">
    <source>
        <dbReference type="EMBL" id="UPM45341.1"/>
    </source>
</evidence>
<reference evidence="3" key="1">
    <citation type="submission" date="2022-04" db="EMBL/GenBank/DDBJ databases">
        <title>Halocatena sp. nov., isolated from a salt lake.</title>
        <authorList>
            <person name="Cui H.-L."/>
        </authorList>
    </citation>
    <scope>NUCLEOTIDE SEQUENCE</scope>
    <source>
        <strain evidence="3">AD-1</strain>
        <plasmid evidence="3">unnamed4</plasmid>
    </source>
</reference>
<dbReference type="RefSeq" id="WP_247995990.1">
    <property type="nucleotide sequence ID" value="NZ_CP096023.1"/>
</dbReference>
<evidence type="ECO:0000259" key="2">
    <source>
        <dbReference type="Pfam" id="PF22665"/>
    </source>
</evidence>
<dbReference type="InterPro" id="IPR054162">
    <property type="entry name" value="DUF6293_C"/>
</dbReference>
<dbReference type="InterPro" id="IPR046260">
    <property type="entry name" value="HFX_2341-like_N"/>
</dbReference>
<dbReference type="Proteomes" id="UP000831768">
    <property type="component" value="Plasmid unnamed4"/>
</dbReference>
<dbReference type="EMBL" id="CP096023">
    <property type="protein sequence ID" value="UPM45341.1"/>
    <property type="molecule type" value="Genomic_DNA"/>
</dbReference>
<dbReference type="GeneID" id="71930161"/>
<evidence type="ECO:0000259" key="1">
    <source>
        <dbReference type="Pfam" id="PF19810"/>
    </source>
</evidence>
<feature type="domain" description="DUF6293" evidence="2">
    <location>
        <begin position="141"/>
        <end position="237"/>
    </location>
</feature>
<keyword evidence="3" id="KW-0614">Plasmid</keyword>
<feature type="domain" description="HFX-2341-like N-terminal" evidence="1">
    <location>
        <begin position="8"/>
        <end position="126"/>
    </location>
</feature>
<dbReference type="Pfam" id="PF22665">
    <property type="entry name" value="WHD_DUF6293"/>
    <property type="match status" value="1"/>
</dbReference>
<sequence length="242" mass="27891">MGLDRTQQIHVAPQGYETERIYKPPIENNADKVVLLLHEEKSENGDECQTRVEEALAEEEIPFEYKECDIFDMYGALWAIAEIVDEHIDDEIFVNLSTGSKITAISGMIACMGTGAKPYYVKAEEYSGETVSKGVDDTVTLSAYPIGLPDQQYLEVMEYIQQAEDKVTKGDIVEFVQDAEFPLLSKYDRQELKNMYKPVDREILRPLRDRGYIKEQRRGQEKRIWLAEDGEKTLKIFQYLLE</sequence>
<dbReference type="KEGG" id="haad:MW046_18900"/>
<proteinExistence type="predicted"/>
<dbReference type="AlphaFoldDB" id="A0A8U0A823"/>